<comment type="caution">
    <text evidence="1">The sequence shown here is derived from an EMBL/GenBank/DDBJ whole genome shotgun (WGS) entry which is preliminary data.</text>
</comment>
<dbReference type="EMBL" id="JBJQOH010000001">
    <property type="protein sequence ID" value="KAL3702119.1"/>
    <property type="molecule type" value="Genomic_DNA"/>
</dbReference>
<name>A0ABD3IHU9_9MARC</name>
<keyword evidence="2" id="KW-1185">Reference proteome</keyword>
<dbReference type="Proteomes" id="UP001633002">
    <property type="component" value="Unassembled WGS sequence"/>
</dbReference>
<proteinExistence type="predicted"/>
<organism evidence="1 2">
    <name type="scientific">Riccia sorocarpa</name>
    <dbReference type="NCBI Taxonomy" id="122646"/>
    <lineage>
        <taxon>Eukaryota</taxon>
        <taxon>Viridiplantae</taxon>
        <taxon>Streptophyta</taxon>
        <taxon>Embryophyta</taxon>
        <taxon>Marchantiophyta</taxon>
        <taxon>Marchantiopsida</taxon>
        <taxon>Marchantiidae</taxon>
        <taxon>Marchantiales</taxon>
        <taxon>Ricciaceae</taxon>
        <taxon>Riccia</taxon>
    </lineage>
</organism>
<sequence length="100" mass="10975">MRTTVLQGADESGFFEVLQLVSNTLNMHDNAQFAVHMISAPEEIVVDVFNLEDPTPISAESLKEGIGGSLLFSSKEGELAKIRGRIRNRGKTIRKSEEGD</sequence>
<gene>
    <name evidence="1" type="ORF">R1sor_020141</name>
</gene>
<evidence type="ECO:0000313" key="1">
    <source>
        <dbReference type="EMBL" id="KAL3702119.1"/>
    </source>
</evidence>
<accession>A0ABD3IHU9</accession>
<dbReference type="AlphaFoldDB" id="A0ABD3IHU9"/>
<protein>
    <submittedName>
        <fullName evidence="1">Uncharacterized protein</fullName>
    </submittedName>
</protein>
<reference evidence="1 2" key="1">
    <citation type="submission" date="2024-09" db="EMBL/GenBank/DDBJ databases">
        <title>Chromosome-scale assembly of Riccia sorocarpa.</title>
        <authorList>
            <person name="Paukszto L."/>
        </authorList>
    </citation>
    <scope>NUCLEOTIDE SEQUENCE [LARGE SCALE GENOMIC DNA]</scope>
    <source>
        <strain evidence="1">LP-2024</strain>
        <tissue evidence="1">Aerial parts of the thallus</tissue>
    </source>
</reference>
<evidence type="ECO:0000313" key="2">
    <source>
        <dbReference type="Proteomes" id="UP001633002"/>
    </source>
</evidence>